<dbReference type="Gene3D" id="2.40.330.10">
    <property type="entry name" value="DNA-binding pseudobarrel domain"/>
    <property type="match status" value="2"/>
</dbReference>
<feature type="domain" description="TF-B3" evidence="7">
    <location>
        <begin position="239"/>
        <end position="337"/>
    </location>
</feature>
<proteinExistence type="predicted"/>
<keyword evidence="9" id="KW-1185">Reference proteome</keyword>
<dbReference type="CDD" id="cd10017">
    <property type="entry name" value="B3_DNA"/>
    <property type="match status" value="2"/>
</dbReference>
<feature type="compositionally biased region" description="Basic residues" evidence="6">
    <location>
        <begin position="145"/>
        <end position="154"/>
    </location>
</feature>
<reference evidence="8" key="2">
    <citation type="journal article" date="2023" name="Plants (Basel)">
        <title>Annotation of the Turnera subulata (Passifloraceae) Draft Genome Reveals the S-Locus Evolved after the Divergence of Turneroideae from Passifloroideae in a Stepwise Manner.</title>
        <authorList>
            <person name="Henning P.M."/>
            <person name="Roalson E.H."/>
            <person name="Mir W."/>
            <person name="McCubbin A.G."/>
            <person name="Shore J.S."/>
        </authorList>
    </citation>
    <scope>NUCLEOTIDE SEQUENCE</scope>
    <source>
        <strain evidence="8">F60SS</strain>
    </source>
</reference>
<keyword evidence="2" id="KW-0805">Transcription regulation</keyword>
<dbReference type="GO" id="GO:0005634">
    <property type="term" value="C:nucleus"/>
    <property type="evidence" value="ECO:0007669"/>
    <property type="project" value="UniProtKB-SubCell"/>
</dbReference>
<dbReference type="SUPFAM" id="SSF101936">
    <property type="entry name" value="DNA-binding pseudobarrel domain"/>
    <property type="match status" value="2"/>
</dbReference>
<dbReference type="GO" id="GO:0003677">
    <property type="term" value="F:DNA binding"/>
    <property type="evidence" value="ECO:0007669"/>
    <property type="project" value="UniProtKB-KW"/>
</dbReference>
<feature type="region of interest" description="Disordered" evidence="6">
    <location>
        <begin position="131"/>
        <end position="228"/>
    </location>
</feature>
<comment type="subcellular location">
    <subcellularLocation>
        <location evidence="1">Nucleus</location>
    </subcellularLocation>
</comment>
<keyword evidence="4" id="KW-0804">Transcription</keyword>
<dbReference type="PANTHER" id="PTHR31920">
    <property type="entry name" value="B3 DOMAIN-CONTAINING"/>
    <property type="match status" value="1"/>
</dbReference>
<dbReference type="PANTHER" id="PTHR31920:SF145">
    <property type="entry name" value="B3 DOMAIN-CONTAINING PROTEIN REM20-LIKE ISOFORM X1"/>
    <property type="match status" value="1"/>
</dbReference>
<dbReference type="OrthoDB" id="590488at2759"/>
<dbReference type="SMART" id="SM01019">
    <property type="entry name" value="B3"/>
    <property type="match status" value="2"/>
</dbReference>
<evidence type="ECO:0000256" key="4">
    <source>
        <dbReference type="ARBA" id="ARBA00023163"/>
    </source>
</evidence>
<feature type="compositionally biased region" description="Basic and acidic residues" evidence="6">
    <location>
        <begin position="219"/>
        <end position="228"/>
    </location>
</feature>
<dbReference type="PROSITE" id="PS50863">
    <property type="entry name" value="B3"/>
    <property type="match status" value="2"/>
</dbReference>
<feature type="compositionally biased region" description="Basic and acidic residues" evidence="6">
    <location>
        <begin position="162"/>
        <end position="171"/>
    </location>
</feature>
<dbReference type="InterPro" id="IPR015300">
    <property type="entry name" value="DNA-bd_pseudobarrel_sf"/>
</dbReference>
<comment type="caution">
    <text evidence="8">The sequence shown here is derived from an EMBL/GenBank/DDBJ whole genome shotgun (WGS) entry which is preliminary data.</text>
</comment>
<keyword evidence="3" id="KW-0238">DNA-binding</keyword>
<feature type="domain" description="TF-B3" evidence="7">
    <location>
        <begin position="8"/>
        <end position="101"/>
    </location>
</feature>
<keyword evidence="5" id="KW-0539">Nucleus</keyword>
<accession>A0A9Q0GCR2</accession>
<evidence type="ECO:0000256" key="2">
    <source>
        <dbReference type="ARBA" id="ARBA00023015"/>
    </source>
</evidence>
<evidence type="ECO:0000256" key="1">
    <source>
        <dbReference type="ARBA" id="ARBA00004123"/>
    </source>
</evidence>
<protein>
    <recommendedName>
        <fullName evidence="7">TF-B3 domain-containing protein</fullName>
    </recommendedName>
</protein>
<evidence type="ECO:0000256" key="5">
    <source>
        <dbReference type="ARBA" id="ARBA00023242"/>
    </source>
</evidence>
<name>A0A9Q0GCR2_9ROSI</name>
<sequence>MGDMDSTRDKFYKIMPGDFLEQLRLPPHFMSNFRQQLSDSILLKCPSGRTWPVRLASSGNDWFFIAGWAKFAQDHGLKENDLLIFRYNSRSTFKVEIYSKTDCEEGVAHYMEAHASSCSKRCSEMQRDHVSDNLSLEESVGQRITRSKKLKSGRRAQSFKEPTTEEKELPHNSKKKNLQTWDESNVVEISDDSSGEEDSFERSMKTNESEMNNQRKGKGKIEEAQNENDRFRGSSIGDLYKKKYSLYLLSDRREFIPKLWGDVHLPNTNNLGVKLRAPPSEKLWPVLLKTSRWKLAAGWYNFVVAINLEIDDVCIFELSQGGKGKEEPLIFDVFIHRVVEDAVPKTRHRNS</sequence>
<organism evidence="8 9">
    <name type="scientific">Turnera subulata</name>
    <dbReference type="NCBI Taxonomy" id="218843"/>
    <lineage>
        <taxon>Eukaryota</taxon>
        <taxon>Viridiplantae</taxon>
        <taxon>Streptophyta</taxon>
        <taxon>Embryophyta</taxon>
        <taxon>Tracheophyta</taxon>
        <taxon>Spermatophyta</taxon>
        <taxon>Magnoliopsida</taxon>
        <taxon>eudicotyledons</taxon>
        <taxon>Gunneridae</taxon>
        <taxon>Pentapetalae</taxon>
        <taxon>rosids</taxon>
        <taxon>fabids</taxon>
        <taxon>Malpighiales</taxon>
        <taxon>Passifloraceae</taxon>
        <taxon>Turnera</taxon>
    </lineage>
</organism>
<reference evidence="8" key="1">
    <citation type="submission" date="2022-02" db="EMBL/GenBank/DDBJ databases">
        <authorList>
            <person name="Henning P.M."/>
            <person name="McCubbin A.G."/>
            <person name="Shore J.S."/>
        </authorList>
    </citation>
    <scope>NUCLEOTIDE SEQUENCE</scope>
    <source>
        <strain evidence="8">F60SS</strain>
        <tissue evidence="8">Leaves</tissue>
    </source>
</reference>
<dbReference type="AlphaFoldDB" id="A0A9Q0GCR2"/>
<evidence type="ECO:0000256" key="3">
    <source>
        <dbReference type="ARBA" id="ARBA00023125"/>
    </source>
</evidence>
<evidence type="ECO:0000259" key="7">
    <source>
        <dbReference type="PROSITE" id="PS50863"/>
    </source>
</evidence>
<evidence type="ECO:0000256" key="6">
    <source>
        <dbReference type="SAM" id="MobiDB-lite"/>
    </source>
</evidence>
<gene>
    <name evidence="8" type="ORF">Tsubulata_017355</name>
</gene>
<dbReference type="Proteomes" id="UP001141552">
    <property type="component" value="Unassembled WGS sequence"/>
</dbReference>
<evidence type="ECO:0000313" key="9">
    <source>
        <dbReference type="Proteomes" id="UP001141552"/>
    </source>
</evidence>
<dbReference type="InterPro" id="IPR050655">
    <property type="entry name" value="Plant_B3_domain"/>
</dbReference>
<dbReference type="Pfam" id="PF02362">
    <property type="entry name" value="B3"/>
    <property type="match status" value="1"/>
</dbReference>
<dbReference type="EMBL" id="JAKUCV010001191">
    <property type="protein sequence ID" value="KAJ4847316.1"/>
    <property type="molecule type" value="Genomic_DNA"/>
</dbReference>
<feature type="compositionally biased region" description="Acidic residues" evidence="6">
    <location>
        <begin position="189"/>
        <end position="199"/>
    </location>
</feature>
<dbReference type="InterPro" id="IPR003340">
    <property type="entry name" value="B3_DNA-bd"/>
</dbReference>
<evidence type="ECO:0000313" key="8">
    <source>
        <dbReference type="EMBL" id="KAJ4847316.1"/>
    </source>
</evidence>